<evidence type="ECO:0000256" key="3">
    <source>
        <dbReference type="SAM" id="Phobius"/>
    </source>
</evidence>
<dbReference type="RefSeq" id="YP_009149645.1">
    <property type="nucleotide sequence ID" value="NC_027355.1"/>
</dbReference>
<evidence type="ECO:0000256" key="1">
    <source>
        <dbReference type="SAM" id="Coils"/>
    </source>
</evidence>
<feature type="compositionally biased region" description="Low complexity" evidence="2">
    <location>
        <begin position="162"/>
        <end position="212"/>
    </location>
</feature>
<dbReference type="EMBL" id="KJ081346">
    <property type="protein sequence ID" value="AHJ87122.1"/>
    <property type="molecule type" value="Genomic_DNA"/>
</dbReference>
<protein>
    <submittedName>
        <fullName evidence="4">Putative membrane protein</fullName>
    </submittedName>
</protein>
<dbReference type="OrthoDB" id="26653at10239"/>
<reference evidence="4 5" key="2">
    <citation type="journal article" date="2015" name="Arch. Virol.">
        <title>Complete genome sequence analysis and identification of putative metallo-beta-lactamase and SpoIIIE homologs in Bacillus cereus group phage BCP8-2, a new member of the proposed Bastille-like group.</title>
        <authorList>
            <person name="Asare P.T."/>
            <person name="Bandara N."/>
            <person name="Jeong T.Y."/>
            <person name="Ryu S."/>
            <person name="Klumpp J."/>
            <person name="Kim K.P."/>
        </authorList>
    </citation>
    <scope>NUCLEOTIDE SEQUENCE [LARGE SCALE GENOMIC DNA]</scope>
    <source>
        <strain evidence="4">BCP8-2</strain>
    </source>
</reference>
<keyword evidence="3" id="KW-0472">Membrane</keyword>
<proteinExistence type="predicted"/>
<feature type="coiled-coil region" evidence="1">
    <location>
        <begin position="26"/>
        <end position="60"/>
    </location>
</feature>
<reference evidence="5" key="1">
    <citation type="submission" date="2014-01" db="EMBL/GenBank/DDBJ databases">
        <title>Genomic and Proteomic Analysis of Broad Host Range Virulent Bacillus Group Phage BCP8-2 Leading To the Creation of New Genus within Myoviruses.</title>
        <authorList>
            <person name="Bandara N."/>
            <person name="Asare P.T."/>
            <person name="Kim K.P."/>
        </authorList>
    </citation>
    <scope>NUCLEOTIDE SEQUENCE [LARGE SCALE GENOMIC DNA]</scope>
</reference>
<keyword evidence="5" id="KW-1185">Reference proteome</keyword>
<dbReference type="KEGG" id="vg:24723348"/>
<evidence type="ECO:0000256" key="2">
    <source>
        <dbReference type="SAM" id="MobiDB-lite"/>
    </source>
</evidence>
<name>A0A0E3D9I8_9CAUD</name>
<keyword evidence="1" id="KW-0175">Coiled coil</keyword>
<accession>A0A0E3D9I8</accession>
<evidence type="ECO:0000313" key="4">
    <source>
        <dbReference type="EMBL" id="AHJ87122.1"/>
    </source>
</evidence>
<dbReference type="Proteomes" id="UP000033014">
    <property type="component" value="Segment"/>
</dbReference>
<keyword evidence="3" id="KW-1133">Transmembrane helix</keyword>
<keyword evidence="3" id="KW-0812">Transmembrane</keyword>
<dbReference type="GeneID" id="24723348"/>
<feature type="transmembrane region" description="Helical" evidence="3">
    <location>
        <begin position="6"/>
        <end position="24"/>
    </location>
</feature>
<evidence type="ECO:0000313" key="5">
    <source>
        <dbReference type="Proteomes" id="UP000033014"/>
    </source>
</evidence>
<gene>
    <name evidence="4" type="ORF">BCP8-2_084</name>
</gene>
<organism evidence="4 5">
    <name type="scientific">Bacillus phage BCP8-2</name>
    <dbReference type="NCBI Taxonomy" id="1129192"/>
    <lineage>
        <taxon>Viruses</taxon>
        <taxon>Duplodnaviria</taxon>
        <taxon>Heunggongvirae</taxon>
        <taxon>Uroviricota</taxon>
        <taxon>Caudoviricetes</taxon>
        <taxon>Herelleviridae</taxon>
        <taxon>Bastillevirinae</taxon>
        <taxon>Caeruleovirus</taxon>
        <taxon>Caeruleovirus BCP82</taxon>
    </lineage>
</organism>
<feature type="region of interest" description="Disordered" evidence="2">
    <location>
        <begin position="105"/>
        <end position="212"/>
    </location>
</feature>
<sequence length="212" mass="23478">MSTFLWILSGTALVGATILLWGRYEYLKQKRIGEELDRERAELEQKLIEEEKERVRLEKIRAEVKPPVIPVEQMMKDRLHLFKEEVHTSLKKEEPVEIVYPMSRTQAAPTMKPSPAPAQKRTTTSVSSIPKVKSTPKTTSRSSYRRDDDDDYNNSTVLGSTWGSSSSSWGSSSSDDSWGSSSSSSSCSSSSSSWGSDSSSSSSSSDSGSWCD</sequence>